<keyword evidence="6 8" id="KW-0472">Membrane</keyword>
<organism evidence="9 10">
    <name type="scientific">Aminivibrio pyruvatiphilus</name>
    <dbReference type="NCBI Taxonomy" id="1005740"/>
    <lineage>
        <taxon>Bacteria</taxon>
        <taxon>Thermotogati</taxon>
        <taxon>Synergistota</taxon>
        <taxon>Synergistia</taxon>
        <taxon>Synergistales</taxon>
        <taxon>Aminobacteriaceae</taxon>
        <taxon>Aminivibrio</taxon>
    </lineage>
</organism>
<dbReference type="OrthoDB" id="9922at2"/>
<dbReference type="AlphaFoldDB" id="A0A4R8M6S9"/>
<keyword evidence="4 8" id="KW-0812">Transmembrane</keyword>
<keyword evidence="5" id="KW-0732">Signal</keyword>
<dbReference type="Pfam" id="PF03349">
    <property type="entry name" value="Toluene_X"/>
    <property type="match status" value="1"/>
</dbReference>
<evidence type="ECO:0000313" key="9">
    <source>
        <dbReference type="EMBL" id="TDY59495.1"/>
    </source>
</evidence>
<comment type="subcellular location">
    <subcellularLocation>
        <location evidence="1">Cell outer membrane</location>
        <topology evidence="1">Multi-pass membrane protein</topology>
    </subcellularLocation>
</comment>
<dbReference type="GO" id="GO:0009279">
    <property type="term" value="C:cell outer membrane"/>
    <property type="evidence" value="ECO:0007669"/>
    <property type="project" value="UniProtKB-SubCell"/>
</dbReference>
<evidence type="ECO:0000256" key="2">
    <source>
        <dbReference type="ARBA" id="ARBA00008163"/>
    </source>
</evidence>
<keyword evidence="8" id="KW-1133">Transmembrane helix</keyword>
<evidence type="ECO:0000256" key="1">
    <source>
        <dbReference type="ARBA" id="ARBA00004571"/>
    </source>
</evidence>
<evidence type="ECO:0000256" key="4">
    <source>
        <dbReference type="ARBA" id="ARBA00022692"/>
    </source>
</evidence>
<comment type="similarity">
    <text evidence="2">Belongs to the OmpP1/FadL family.</text>
</comment>
<dbReference type="PANTHER" id="PTHR35093">
    <property type="entry name" value="OUTER MEMBRANE PROTEIN NMB0088-RELATED"/>
    <property type="match status" value="1"/>
</dbReference>
<dbReference type="SUPFAM" id="SSF56935">
    <property type="entry name" value="Porins"/>
    <property type="match status" value="1"/>
</dbReference>
<evidence type="ECO:0000256" key="5">
    <source>
        <dbReference type="ARBA" id="ARBA00022729"/>
    </source>
</evidence>
<keyword evidence="7" id="KW-0998">Cell outer membrane</keyword>
<dbReference type="PANTHER" id="PTHR35093:SF8">
    <property type="entry name" value="OUTER MEMBRANE PROTEIN NMB0088-RELATED"/>
    <property type="match status" value="1"/>
</dbReference>
<gene>
    <name evidence="9" type="ORF">C8D99_1122</name>
</gene>
<evidence type="ECO:0000256" key="6">
    <source>
        <dbReference type="ARBA" id="ARBA00023136"/>
    </source>
</evidence>
<comment type="caution">
    <text evidence="9">The sequence shown here is derived from an EMBL/GenBank/DDBJ whole genome shotgun (WGS) entry which is preliminary data.</text>
</comment>
<evidence type="ECO:0000313" key="10">
    <source>
        <dbReference type="Proteomes" id="UP000295066"/>
    </source>
</evidence>
<feature type="transmembrane region" description="Helical" evidence="8">
    <location>
        <begin position="35"/>
        <end position="55"/>
    </location>
</feature>
<name>A0A4R8M6S9_9BACT</name>
<keyword evidence="10" id="KW-1185">Reference proteome</keyword>
<protein>
    <submittedName>
        <fullName evidence="9">Long-chain fatty acid transport protein</fullName>
    </submittedName>
</protein>
<evidence type="ECO:0000256" key="3">
    <source>
        <dbReference type="ARBA" id="ARBA00022452"/>
    </source>
</evidence>
<dbReference type="InterPro" id="IPR005017">
    <property type="entry name" value="OMPP1/FadL/TodX"/>
</dbReference>
<evidence type="ECO:0000256" key="8">
    <source>
        <dbReference type="SAM" id="Phobius"/>
    </source>
</evidence>
<dbReference type="GO" id="GO:0015483">
    <property type="term" value="F:long-chain fatty acid transporting porin activity"/>
    <property type="evidence" value="ECO:0007669"/>
    <property type="project" value="TreeGrafter"/>
</dbReference>
<proteinExistence type="inferred from homology"/>
<keyword evidence="3" id="KW-1134">Transmembrane beta strand</keyword>
<evidence type="ECO:0000256" key="7">
    <source>
        <dbReference type="ARBA" id="ARBA00023237"/>
    </source>
</evidence>
<dbReference type="Proteomes" id="UP000295066">
    <property type="component" value="Unassembled WGS sequence"/>
</dbReference>
<reference evidence="9 10" key="1">
    <citation type="submission" date="2019-03" db="EMBL/GenBank/DDBJ databases">
        <title>Genomic Encyclopedia of Type Strains, Phase IV (KMG-IV): sequencing the most valuable type-strain genomes for metagenomic binning, comparative biology and taxonomic classification.</title>
        <authorList>
            <person name="Goeker M."/>
        </authorList>
    </citation>
    <scope>NUCLEOTIDE SEQUENCE [LARGE SCALE GENOMIC DNA]</scope>
    <source>
        <strain evidence="9 10">DSM 25964</strain>
    </source>
</reference>
<dbReference type="EMBL" id="SORI01000012">
    <property type="protein sequence ID" value="TDY59495.1"/>
    <property type="molecule type" value="Genomic_DNA"/>
</dbReference>
<sequence length="438" mass="48079">MGSERFVKAAGGCRNCGTFPEGVEGLKHLVRIASIALLLSFAAGSAAFGAGFALYDFSARGNALGGALVGRADDPSALALNPAGITQIPGSAFLTSAAFLLPYGKISPLGGAGTDQNDRTFILPAMYYTRQMNDSLWFGVAVMPRFGLGTDFPEDWFGRYNSYRAMIESVSVNPNIAWKVNESLSLSLGAEALWLEADLGKKIDPTRGAAPNPATDIDFRLKGDDIAFGWNVGLHYRMDEATRIGLHYRSRVKLALSGTATAKGFMGSDSTGGSVDLTLPEMFMFGVSRQFTPKLNVEAGAIYTGWDSYESLIINFDKPLLGILPTRSFTPKNWGSVWRYQIGFEYKHSPEWTWRLGYTYDQEPMPLSTLDYQVPTGDRQLLSIGFGYSKDNWALDFAYTYLIAGDRHFEERSSEGIRNSRSHDMGADIFVISFSMRL</sequence>
<accession>A0A4R8M6S9</accession>
<dbReference type="Gene3D" id="2.40.160.60">
    <property type="entry name" value="Outer membrane protein transport protein (OMPP1/FadL/TodX)"/>
    <property type="match status" value="1"/>
</dbReference>